<reference evidence="1 2" key="1">
    <citation type="journal article" date="2014" name="Genome Announc.">
        <title>Draft Genome Sequence of the Agar-Degrading Bacterium Catenovulum sp. Strain DS-2, Isolated from Intestines of Haliotis diversicolor.</title>
        <authorList>
            <person name="Shan D."/>
            <person name="Li X."/>
            <person name="Gu Z."/>
            <person name="Wei G."/>
            <person name="Gao Z."/>
            <person name="Shao Z."/>
        </authorList>
    </citation>
    <scope>NUCLEOTIDE SEQUENCE [LARGE SCALE GENOMIC DNA]</scope>
    <source>
        <strain evidence="1 2">DS-2</strain>
    </source>
</reference>
<protein>
    <submittedName>
        <fullName evidence="1">Uncharacterized protein</fullName>
    </submittedName>
</protein>
<organism evidence="1 2">
    <name type="scientific">Catenovulum agarivorans DS-2</name>
    <dbReference type="NCBI Taxonomy" id="1328313"/>
    <lineage>
        <taxon>Bacteria</taxon>
        <taxon>Pseudomonadati</taxon>
        <taxon>Pseudomonadota</taxon>
        <taxon>Gammaproteobacteria</taxon>
        <taxon>Alteromonadales</taxon>
        <taxon>Alteromonadaceae</taxon>
        <taxon>Catenovulum</taxon>
    </lineage>
</organism>
<dbReference type="InterPro" id="IPR010221">
    <property type="entry name" value="VCBS_dom"/>
</dbReference>
<dbReference type="Proteomes" id="UP000019276">
    <property type="component" value="Unassembled WGS sequence"/>
</dbReference>
<accession>W7QYQ4</accession>
<dbReference type="NCBIfam" id="TIGR01965">
    <property type="entry name" value="VCBS_repeat"/>
    <property type="match status" value="1"/>
</dbReference>
<dbReference type="AlphaFoldDB" id="W7QYQ4"/>
<gene>
    <name evidence="1" type="ORF">DS2_07798</name>
</gene>
<comment type="caution">
    <text evidence="1">The sequence shown here is derived from an EMBL/GenBank/DDBJ whole genome shotgun (WGS) entry which is preliminary data.</text>
</comment>
<dbReference type="Gene3D" id="1.50.10.100">
    <property type="entry name" value="Chondroitin AC/alginate lyase"/>
    <property type="match status" value="1"/>
</dbReference>
<dbReference type="RefSeq" id="WP_268745621.1">
    <property type="nucleotide sequence ID" value="NZ_ARZY01000011.1"/>
</dbReference>
<dbReference type="STRING" id="1328313.DS2_07798"/>
<name>W7QYQ4_9ALTE</name>
<keyword evidence="2" id="KW-1185">Reference proteome</keyword>
<dbReference type="InterPro" id="IPR013783">
    <property type="entry name" value="Ig-like_fold"/>
</dbReference>
<dbReference type="InterPro" id="IPR008929">
    <property type="entry name" value="Chondroitin_lyas"/>
</dbReference>
<proteinExistence type="predicted"/>
<evidence type="ECO:0000313" key="1">
    <source>
        <dbReference type="EMBL" id="EWH10520.1"/>
    </source>
</evidence>
<dbReference type="Gene3D" id="2.60.40.10">
    <property type="entry name" value="Immunoglobulins"/>
    <property type="match status" value="1"/>
</dbReference>
<evidence type="ECO:0000313" key="2">
    <source>
        <dbReference type="Proteomes" id="UP000019276"/>
    </source>
</evidence>
<sequence length="193" mass="21603">MVTDIDSGEAAFNTSSTAQYGNFTITEQGSWTYDLNPEHEKFKAWTSESDRAADSITLSSVDGTTAKLVITINGVDKTTHQPTDGLIYLNEEKLSQAKKSLESKQAEYLDTYQTLITSADKELTKPVDPVTNKILIAASGDIHDYHTIGSYYWPDPTKDDGLPWIYKDGEFNRNSTGPATDWTRRKEMLESFK</sequence>
<dbReference type="EMBL" id="ARZY01000011">
    <property type="protein sequence ID" value="EWH10520.1"/>
    <property type="molecule type" value="Genomic_DNA"/>
</dbReference>